<dbReference type="OrthoDB" id="6278596at2759"/>
<feature type="region of interest" description="Disordered" evidence="1">
    <location>
        <begin position="147"/>
        <end position="183"/>
    </location>
</feature>
<feature type="compositionally biased region" description="Basic and acidic residues" evidence="1">
    <location>
        <begin position="156"/>
        <end position="173"/>
    </location>
</feature>
<accession>A0A165PIK2</accession>
<name>A0A165PIK2_9AGAM</name>
<organism evidence="4 5">
    <name type="scientific">Neolentinus lepideus HHB14362 ss-1</name>
    <dbReference type="NCBI Taxonomy" id="1314782"/>
    <lineage>
        <taxon>Eukaryota</taxon>
        <taxon>Fungi</taxon>
        <taxon>Dikarya</taxon>
        <taxon>Basidiomycota</taxon>
        <taxon>Agaricomycotina</taxon>
        <taxon>Agaricomycetes</taxon>
        <taxon>Gloeophyllales</taxon>
        <taxon>Gloeophyllaceae</taxon>
        <taxon>Neolentinus</taxon>
    </lineage>
</organism>
<reference evidence="4 5" key="1">
    <citation type="journal article" date="2016" name="Mol. Biol. Evol.">
        <title>Comparative Genomics of Early-Diverging Mushroom-Forming Fungi Provides Insights into the Origins of Lignocellulose Decay Capabilities.</title>
        <authorList>
            <person name="Nagy L.G."/>
            <person name="Riley R."/>
            <person name="Tritt A."/>
            <person name="Adam C."/>
            <person name="Daum C."/>
            <person name="Floudas D."/>
            <person name="Sun H."/>
            <person name="Yadav J.S."/>
            <person name="Pangilinan J."/>
            <person name="Larsson K.H."/>
            <person name="Matsuura K."/>
            <person name="Barry K."/>
            <person name="Labutti K."/>
            <person name="Kuo R."/>
            <person name="Ohm R.A."/>
            <person name="Bhattacharya S.S."/>
            <person name="Shirouzu T."/>
            <person name="Yoshinaga Y."/>
            <person name="Martin F.M."/>
            <person name="Grigoriev I.V."/>
            <person name="Hibbett D.S."/>
        </authorList>
    </citation>
    <scope>NUCLEOTIDE SEQUENCE [LARGE SCALE GENOMIC DNA]</scope>
    <source>
        <strain evidence="4 5">HHB14362 ss-1</strain>
    </source>
</reference>
<evidence type="ECO:0000313" key="4">
    <source>
        <dbReference type="EMBL" id="KZT21090.1"/>
    </source>
</evidence>
<gene>
    <name evidence="4" type="ORF">NEOLEDRAFT_1244812</name>
</gene>
<dbReference type="PANTHER" id="PTHR14374:SF0">
    <property type="entry name" value="TRAFFICKING PROTEIN PARTICLE COMPLEX SUBUNIT 11"/>
    <property type="match status" value="1"/>
</dbReference>
<feature type="compositionally biased region" description="Low complexity" evidence="1">
    <location>
        <begin position="274"/>
        <end position="290"/>
    </location>
</feature>
<feature type="domain" description="Gryzun putative trafficking through Golgi" evidence="2">
    <location>
        <begin position="661"/>
        <end position="954"/>
    </location>
</feature>
<dbReference type="Pfam" id="PF07919">
    <property type="entry name" value="Gryzun"/>
    <property type="match status" value="1"/>
</dbReference>
<dbReference type="InterPro" id="IPR012880">
    <property type="entry name" value="Gryzun"/>
</dbReference>
<evidence type="ECO:0000259" key="3">
    <source>
        <dbReference type="Pfam" id="PF11817"/>
    </source>
</evidence>
<dbReference type="EMBL" id="KV425611">
    <property type="protein sequence ID" value="KZT21090.1"/>
    <property type="molecule type" value="Genomic_DNA"/>
</dbReference>
<evidence type="ECO:0000256" key="1">
    <source>
        <dbReference type="SAM" id="MobiDB-lite"/>
    </source>
</evidence>
<feature type="compositionally biased region" description="Basic and acidic residues" evidence="1">
    <location>
        <begin position="1217"/>
        <end position="1264"/>
    </location>
</feature>
<sequence>MNSYPPELLVQLAPVMFVAGLETIAGSQSPTAPQSPGPRTQDPFAILSSRLREALISQRKVAVWQPEKAKTFQVVLVDKEVRFPPRKIYSPEEQQSHVAHSPLSPLTPSSPLYPDGLIAPIWIRKHTTLVPSVFVLFMRLFEYPPHTPKSPLDPPDADRDREQEQEERRKDTEVSAEIAQRKKSTTERGLKLTVVLMASRKMLDDPSLDGRLTYIRRQSGLDSRASLFVLSPVSASELNEFVQSLQQALWDPAIEYYTSHSKRVRRKRNRHAQSSTSFSSALSPLGSAGAPRPLRPEGWTVRYEYKMACFAEFRGEDEVALKHYQDGYEMLVTMFGLASMLPARTKRWAEGKVLADCINVKICKLYLYNEEHALALSQHNSHVRKFSDLSRSWGIGEETFEFWSWMARQYRILAELLEQGTRSNLKIPSYRPAPPVSTQRPGVEVDAIRALGVNPSHALQHPGFYYYTAARCTERRRERYLAVSEDEAARNVPPGYANEKKVDHLTIILELYTKSYELFKQYAPPNLQSQGRLTLYIAYRIAQTYYESGKFDMAVRFFERIAKTYRRESWGSMMGPLLSTWYACAQKLGDVELSVKLLIEMIGHGEDGIDSVDVFVRSLRRGVGTELGREDTSELAEDLQAIMKSTAPSSVDEPLIVDLSEVATAFASEVIFWKSEATVGEEIPFQLSLSGPSRVSLASLPFTSLAVFFSDEQASVIVRHIEGDEGGHVRRIDLGTVPLPEYEAESTSKEVSGTLRWGSGDTLVLTGSITAPAPAVLKILKVVITIKEGSWWVEMPFDPCNARRTTASIPKWLWSVDPVRHVAVQRPEYSSVIVRHQPHQLRARLHQQEPAYLGEEYPIIIDITNTDTREFDVVVDALLHPTELDDAEDHIRFGDEESSSLIKGIPFGALASGVNVLKTLYLTSSRAAGPRTLDISVQSRATSSADASSPISSSSTSSALPDANEVLHTLLVPTVEPLKVDHVITYRRTMEDDLSPDTARFDADLISGTNTMHAVVTTKLECAGPWRLNVERITLARKDGSSCKVLDTSLDQEDMTDTEWFPGDEYSVVCRIHIVLDEDEDYEKNPLPGPGEYEVLWRRILPTGEFGPSTASRFPMPSLRPPAEGLIALVDVPSTAKLHTPVLLRLTVRNGQLSRSANVTVQLEPDPSDGFIATGLRSGRLPILLPGAEETILWQLIPLECGFVKLPIIKVMDMRKVTSRDQGESKPDGEPVKVVDIRWESKSEDGSEDQARRSIDSSDSESDRPVVPSILVLP</sequence>
<evidence type="ECO:0000259" key="2">
    <source>
        <dbReference type="Pfam" id="PF07919"/>
    </source>
</evidence>
<feature type="region of interest" description="Disordered" evidence="1">
    <location>
        <begin position="1217"/>
        <end position="1274"/>
    </location>
</feature>
<feature type="compositionally biased region" description="Basic residues" evidence="1">
    <location>
        <begin position="261"/>
        <end position="271"/>
    </location>
</feature>
<dbReference type="InParanoid" id="A0A165PIK2"/>
<proteinExistence type="predicted"/>
<dbReference type="Pfam" id="PF11817">
    <property type="entry name" value="Foie-gras_1"/>
    <property type="match status" value="1"/>
</dbReference>
<evidence type="ECO:0000313" key="5">
    <source>
        <dbReference type="Proteomes" id="UP000076761"/>
    </source>
</evidence>
<keyword evidence="5" id="KW-1185">Reference proteome</keyword>
<evidence type="ECO:0008006" key="6">
    <source>
        <dbReference type="Google" id="ProtNLM"/>
    </source>
</evidence>
<dbReference type="STRING" id="1314782.A0A165PIK2"/>
<protein>
    <recommendedName>
        <fullName evidence="6">Trafficking protein particle complex subunit 11</fullName>
    </recommendedName>
</protein>
<dbReference type="PANTHER" id="PTHR14374">
    <property type="entry name" value="FOIE GRAS"/>
    <property type="match status" value="1"/>
</dbReference>
<dbReference type="AlphaFoldDB" id="A0A165PIK2"/>
<feature type="domain" description="Trafficking protein particle complex subunit 11" evidence="3">
    <location>
        <begin position="347"/>
        <end position="603"/>
    </location>
</feature>
<dbReference type="InterPro" id="IPR021773">
    <property type="entry name" value="TPC11"/>
</dbReference>
<dbReference type="Proteomes" id="UP000076761">
    <property type="component" value="Unassembled WGS sequence"/>
</dbReference>
<feature type="region of interest" description="Disordered" evidence="1">
    <location>
        <begin position="261"/>
        <end position="290"/>
    </location>
</feature>